<organism evidence="1 2">
    <name type="scientific">Thermostaphylospora chromogena</name>
    <dbReference type="NCBI Taxonomy" id="35622"/>
    <lineage>
        <taxon>Bacteria</taxon>
        <taxon>Bacillati</taxon>
        <taxon>Actinomycetota</taxon>
        <taxon>Actinomycetes</taxon>
        <taxon>Streptosporangiales</taxon>
        <taxon>Thermomonosporaceae</taxon>
        <taxon>Thermostaphylospora</taxon>
    </lineage>
</organism>
<protein>
    <submittedName>
        <fullName evidence="1">Uncharacterized protein</fullName>
    </submittedName>
</protein>
<dbReference type="STRING" id="35622.SAMN04489764_3460"/>
<evidence type="ECO:0000313" key="1">
    <source>
        <dbReference type="EMBL" id="SDR09943.1"/>
    </source>
</evidence>
<evidence type="ECO:0000313" key="2">
    <source>
        <dbReference type="Proteomes" id="UP000217103"/>
    </source>
</evidence>
<sequence length="32" mass="3450">MGIEWLERLHRAEIGPVVGVQEALGGRGRCCG</sequence>
<dbReference type="AlphaFoldDB" id="A0A1H1GA08"/>
<reference evidence="1 2" key="1">
    <citation type="submission" date="2016-10" db="EMBL/GenBank/DDBJ databases">
        <authorList>
            <person name="de Groot N.N."/>
        </authorList>
    </citation>
    <scope>NUCLEOTIDE SEQUENCE [LARGE SCALE GENOMIC DNA]</scope>
    <source>
        <strain evidence="1 2">DSM 43794</strain>
    </source>
</reference>
<dbReference type="Proteomes" id="UP000217103">
    <property type="component" value="Unassembled WGS sequence"/>
</dbReference>
<dbReference type="EMBL" id="FNKK01000002">
    <property type="protein sequence ID" value="SDR09943.1"/>
    <property type="molecule type" value="Genomic_DNA"/>
</dbReference>
<keyword evidence="2" id="KW-1185">Reference proteome</keyword>
<accession>A0A1H1GA08</accession>
<name>A0A1H1GA08_9ACTN</name>
<gene>
    <name evidence="1" type="ORF">SAMN04489764_3460</name>
</gene>
<proteinExistence type="predicted"/>